<dbReference type="InterPro" id="IPR001584">
    <property type="entry name" value="Integrase_cat-core"/>
</dbReference>
<dbReference type="InterPro" id="IPR036397">
    <property type="entry name" value="RNaseH_sf"/>
</dbReference>
<dbReference type="InterPro" id="IPR039537">
    <property type="entry name" value="Retrotran_Ty1/copia-like"/>
</dbReference>
<feature type="compositionally biased region" description="Low complexity" evidence="2">
    <location>
        <begin position="1262"/>
        <end position="1276"/>
    </location>
</feature>
<gene>
    <name evidence="4" type="ORF">Tci_007622</name>
</gene>
<sequence length="1391" mass="154532">MSTRSSARNLFPPLDNPELTIRRRSRADPTLLNDFEMVAEGNGDPPVPDLQTMEELCQPSFEWSGGPIALIVIQAMNFGLKNDMIQQSMKVNGVTDDALRLYLFPHSLTHHATAWFDRLPRNSINTFEQMAKKFLGKYFPPSMVTKLRNEITNFRQRGTFMKRRLKECYDLIVNMTTHHNDWDTLAQRSEPSSSITSSSDQEIVALKIKMAEINKNLMRVLQPLLAKPRTFMLREPIKVVIHTNLKANEAILKNMQTNMTSLTNSNLELKNMFSQFMKMNIASSLGLGTLPSNTITNPKEDLKGITTLSETANQGPTIPTTSSSLPKVVERETSTKDVQPLVIQVKSPIPNSEPVVAPIIGPVVAPENPFSDTEVERIFDSGCSRSMTGNNERLDDFQVIQCGKVTFGVGEGRITGKGTIRTLTLDFENIYYVKELQQFNLFSISQICDKKNRVLFTDTECLVLSKDFKLLDDSMVVLRVPRKHNFYTINLNNLCPRGNLACLVAYASVDESVKWHRRMGHVNYKNINRLVKGNLVRGLPLKLFKNDHTCVACCKGKQHKASYKAINGVSSISKPLQLLHMDLFGPTSIRSIDHKYYCLVITDDYSRFYWVFFLEHKDSTYPIRKDFINLVENQLNKKAKAIRCDNGTEFKNAHMIDLYGSIGIKRKYSNARTPQQNRIAERKNRTLIEAARTIVLVTSPHNKTPYALLTGKITSVSHFKPFGCHVTILNTSDHLGKFDGKADEGYFIGYSASNKAYMVYNMPNKMVEESMNLSIQGTEPKDNSGDEVNDSLLNFADKIFQKEPARLKVPTGGVPVPTGYIPVPADATMVSTDDVPVHTSSSTDSFFDDEPTTRFPCPSDLGNHNPSPGANKDRKFTTGGSEYVVAANCFGQPNGSRWWISAFQVLFMDQLGPLAIQATIDKTPYTITEDLVRSQLQLADDGGIDDLPNAELYSGMDNLGTKSGSWDQFGSPIVVALICLSNMRQFNWSSYIFKGLTDAGPFTNVDDEPLDRSFHMSPPRSTQSPPVGQPSGGVEDSITLTALSYVVSNLVQKVNSLETKLKDHKKLFKDVVGKKQDVDLDTLRTLANAAVTVNSSIPPGGASNTPTASTSVHVVVPTGASTILAGSLSVPTNVPPSVTPASVSNKGKSLMVEEDIPVKARTFKQMQEDILGEQAAKRALVQANASLSKTVLGDDVSEDNFPAKMDALIKRKQQALAEKLAKEMRNRPMTQAQQRTYMTGPVLEKPSSKRQKSTEAPILTMPDVPQSPFVSSPQSSGIRRKSLGKKHLPKPKSTLQELDLDADAQTFIKIVTTEESGDKALPVWSALVGWEVILTPLGDINAIYRMDRSTSYFTTLGVILHMVDRHDLLKLYGLVVKYYENHPVVGARLIL</sequence>
<dbReference type="EMBL" id="BKCJ010000714">
    <property type="protein sequence ID" value="GEU35644.1"/>
    <property type="molecule type" value="Genomic_DNA"/>
</dbReference>
<dbReference type="Pfam" id="PF22936">
    <property type="entry name" value="Pol_BBD"/>
    <property type="match status" value="1"/>
</dbReference>
<keyword evidence="1" id="KW-0645">Protease</keyword>
<feature type="region of interest" description="Disordered" evidence="2">
    <location>
        <begin position="1007"/>
        <end position="1034"/>
    </location>
</feature>
<dbReference type="InterPro" id="IPR005162">
    <property type="entry name" value="Retrotrans_gag_dom"/>
</dbReference>
<dbReference type="GO" id="GO:0008233">
    <property type="term" value="F:peptidase activity"/>
    <property type="evidence" value="ECO:0007669"/>
    <property type="project" value="UniProtKB-KW"/>
</dbReference>
<evidence type="ECO:0000256" key="1">
    <source>
        <dbReference type="ARBA" id="ARBA00022670"/>
    </source>
</evidence>
<keyword evidence="1" id="KW-0378">Hydrolase</keyword>
<dbReference type="GO" id="GO:0006508">
    <property type="term" value="P:proteolysis"/>
    <property type="evidence" value="ECO:0007669"/>
    <property type="project" value="UniProtKB-KW"/>
</dbReference>
<dbReference type="Pfam" id="PF25597">
    <property type="entry name" value="SH3_retrovirus"/>
    <property type="match status" value="1"/>
</dbReference>
<reference evidence="4" key="1">
    <citation type="journal article" date="2019" name="Sci. Rep.">
        <title>Draft genome of Tanacetum cinerariifolium, the natural source of mosquito coil.</title>
        <authorList>
            <person name="Yamashiro T."/>
            <person name="Shiraishi A."/>
            <person name="Satake H."/>
            <person name="Nakayama K."/>
        </authorList>
    </citation>
    <scope>NUCLEOTIDE SEQUENCE</scope>
</reference>
<organism evidence="4">
    <name type="scientific">Tanacetum cinerariifolium</name>
    <name type="common">Dalmatian daisy</name>
    <name type="synonym">Chrysanthemum cinerariifolium</name>
    <dbReference type="NCBI Taxonomy" id="118510"/>
    <lineage>
        <taxon>Eukaryota</taxon>
        <taxon>Viridiplantae</taxon>
        <taxon>Streptophyta</taxon>
        <taxon>Embryophyta</taxon>
        <taxon>Tracheophyta</taxon>
        <taxon>Spermatophyta</taxon>
        <taxon>Magnoliopsida</taxon>
        <taxon>eudicotyledons</taxon>
        <taxon>Gunneridae</taxon>
        <taxon>Pentapetalae</taxon>
        <taxon>asterids</taxon>
        <taxon>campanulids</taxon>
        <taxon>Asterales</taxon>
        <taxon>Asteraceae</taxon>
        <taxon>Asteroideae</taxon>
        <taxon>Anthemideae</taxon>
        <taxon>Anthemidinae</taxon>
        <taxon>Tanacetum</taxon>
    </lineage>
</organism>
<dbReference type="Pfam" id="PF13976">
    <property type="entry name" value="gag_pre-integrs"/>
    <property type="match status" value="1"/>
</dbReference>
<dbReference type="PROSITE" id="PS50994">
    <property type="entry name" value="INTEGRASE"/>
    <property type="match status" value="1"/>
</dbReference>
<dbReference type="InterPro" id="IPR025724">
    <property type="entry name" value="GAG-pre-integrase_dom"/>
</dbReference>
<feature type="region of interest" description="Disordered" evidence="2">
    <location>
        <begin position="1229"/>
        <end position="1290"/>
    </location>
</feature>
<dbReference type="Pfam" id="PF00665">
    <property type="entry name" value="rve"/>
    <property type="match status" value="1"/>
</dbReference>
<dbReference type="InterPro" id="IPR054722">
    <property type="entry name" value="PolX-like_BBD"/>
</dbReference>
<feature type="domain" description="Integrase catalytic" evidence="3">
    <location>
        <begin position="571"/>
        <end position="689"/>
    </location>
</feature>
<protein>
    <submittedName>
        <fullName evidence="4">Putative ribonuclease H-like domain-containing protein</fullName>
    </submittedName>
</protein>
<dbReference type="InterPro" id="IPR012337">
    <property type="entry name" value="RNaseH-like_sf"/>
</dbReference>
<evidence type="ECO:0000313" key="4">
    <source>
        <dbReference type="EMBL" id="GEU35644.1"/>
    </source>
</evidence>
<dbReference type="PANTHER" id="PTHR42648">
    <property type="entry name" value="TRANSPOSASE, PUTATIVE-RELATED"/>
    <property type="match status" value="1"/>
</dbReference>
<comment type="caution">
    <text evidence="4">The sequence shown here is derived from an EMBL/GenBank/DDBJ whole genome shotgun (WGS) entry which is preliminary data.</text>
</comment>
<dbReference type="PANTHER" id="PTHR42648:SF32">
    <property type="entry name" value="RIBONUCLEASE H-LIKE DOMAIN, GAG-PRE-INTEGRASE DOMAIN PROTEIN-RELATED"/>
    <property type="match status" value="1"/>
</dbReference>
<dbReference type="InterPro" id="IPR057670">
    <property type="entry name" value="SH3_retrovirus"/>
</dbReference>
<accession>A0A6L2JJ03</accession>
<feature type="compositionally biased region" description="Basic residues" evidence="2">
    <location>
        <begin position="1278"/>
        <end position="1290"/>
    </location>
</feature>
<dbReference type="SUPFAM" id="SSF53098">
    <property type="entry name" value="Ribonuclease H-like"/>
    <property type="match status" value="1"/>
</dbReference>
<evidence type="ECO:0000256" key="2">
    <source>
        <dbReference type="SAM" id="MobiDB-lite"/>
    </source>
</evidence>
<proteinExistence type="predicted"/>
<dbReference type="GO" id="GO:0003676">
    <property type="term" value="F:nucleic acid binding"/>
    <property type="evidence" value="ECO:0007669"/>
    <property type="project" value="InterPro"/>
</dbReference>
<dbReference type="GO" id="GO:0015074">
    <property type="term" value="P:DNA integration"/>
    <property type="evidence" value="ECO:0007669"/>
    <property type="project" value="InterPro"/>
</dbReference>
<dbReference type="Gene3D" id="3.30.420.10">
    <property type="entry name" value="Ribonuclease H-like superfamily/Ribonuclease H"/>
    <property type="match status" value="1"/>
</dbReference>
<evidence type="ECO:0000259" key="3">
    <source>
        <dbReference type="PROSITE" id="PS50994"/>
    </source>
</evidence>
<name>A0A6L2JJ03_TANCI</name>
<dbReference type="Pfam" id="PF03732">
    <property type="entry name" value="Retrotrans_gag"/>
    <property type="match status" value="1"/>
</dbReference>